<evidence type="ECO:0000256" key="6">
    <source>
        <dbReference type="ARBA" id="ARBA00014116"/>
    </source>
</evidence>
<dbReference type="GO" id="GO:0043171">
    <property type="term" value="P:peptide catabolic process"/>
    <property type="evidence" value="ECO:0007669"/>
    <property type="project" value="TreeGrafter"/>
</dbReference>
<keyword evidence="16" id="KW-0482">Metalloprotease</keyword>
<dbReference type="PANTHER" id="PTHR12053">
    <property type="entry name" value="PROTEASE FAMILY M28 PLASMA GLUTAMATE CARBOXYPEPTIDASE-RELATED"/>
    <property type="match status" value="1"/>
</dbReference>
<evidence type="ECO:0000256" key="7">
    <source>
        <dbReference type="ARBA" id="ARBA00022525"/>
    </source>
</evidence>
<evidence type="ECO:0000256" key="16">
    <source>
        <dbReference type="ARBA" id="ARBA00023049"/>
    </source>
</evidence>
<feature type="region of interest" description="Disordered" evidence="22">
    <location>
        <begin position="547"/>
        <end position="612"/>
    </location>
</feature>
<keyword evidence="12" id="KW-0378">Hydrolase</keyword>
<dbReference type="Gene3D" id="3.40.630.10">
    <property type="entry name" value="Zn peptidases"/>
    <property type="match status" value="1"/>
</dbReference>
<sequence length="612" mass="68967">MMLTSTLMRLCFIFSLNASFEKVLAYDGMHIFNADRSSSTSQCPSAHLTKEIRSYEPIARKIMDAVIKGRFSGEVWNELATFVDKFGPRMSGTRNLERAIDYMVDRSRSFGLDNVRTENVTVPHWFRGEESATLLRPRVKELSILGLGGSVATGPNGLEAEVIVVKSFRELKKRAAEVSGKLVVFAHEYHRYFQSFKYRNKGAAKAAQFGAVGALICSLTPPEYSMMQPHTGWQVYTEGIRKIPVAAITVEDSHMLKRMQQRGDKIVIRLKMEARNLPDKTSRNTMAEVTGHSEPELYVVVSGHIDSWDVGDGSVDNGGGAFISWYTPVLLKKLGLTPRRTVRATLWTAEEVGKQGSHKYKKSHPDDEIVFLFESDKGTFNPKTIGFQGTREAMCIFKEIYKLLTPIGPIRLKLAKNPGTDIQVWEKSGIPMAELVARGDKYFRFHHSRADNIDVQEPDMMDRCLAVMAIVSYVVADLSVRLPRGPHHKSEVMGENITARKHVNYDRKDAKHDLTRKIPSKRSMKKNTSWITPSPWWIKPRESMNSFDEIDSSPLEPDISGEPTMGTPDLFVDDREESISPSNEFDNPGSPPPPGGTWSRSWSSFKHFEKSV</sequence>
<comment type="similarity">
    <text evidence="5">Belongs to the peptidase M28 family.</text>
</comment>
<keyword evidence="7" id="KW-0964">Secreted</keyword>
<evidence type="ECO:0000256" key="22">
    <source>
        <dbReference type="SAM" id="MobiDB-lite"/>
    </source>
</evidence>
<keyword evidence="10" id="KW-0479">Metal-binding</keyword>
<dbReference type="AlphaFoldDB" id="A0A8S9Y0H4"/>
<dbReference type="InterPro" id="IPR039866">
    <property type="entry name" value="CPQ"/>
</dbReference>
<evidence type="ECO:0000256" key="3">
    <source>
        <dbReference type="ARBA" id="ARBA00004555"/>
    </source>
</evidence>
<evidence type="ECO:0000256" key="14">
    <source>
        <dbReference type="ARBA" id="ARBA00022833"/>
    </source>
</evidence>
<keyword evidence="15" id="KW-0333">Golgi apparatus</keyword>
<dbReference type="GO" id="GO:0005783">
    <property type="term" value="C:endoplasmic reticulum"/>
    <property type="evidence" value="ECO:0007669"/>
    <property type="project" value="UniProtKB-SubCell"/>
</dbReference>
<keyword evidence="26" id="KW-1185">Reference proteome</keyword>
<dbReference type="PANTHER" id="PTHR12053:SF3">
    <property type="entry name" value="CARBOXYPEPTIDASE Q"/>
    <property type="match status" value="1"/>
</dbReference>
<gene>
    <name evidence="25" type="ORF">GE061_009426</name>
</gene>
<organism evidence="25 26">
    <name type="scientific">Apolygus lucorum</name>
    <name type="common">Small green plant bug</name>
    <name type="synonym">Lygocoris lucorum</name>
    <dbReference type="NCBI Taxonomy" id="248454"/>
    <lineage>
        <taxon>Eukaryota</taxon>
        <taxon>Metazoa</taxon>
        <taxon>Ecdysozoa</taxon>
        <taxon>Arthropoda</taxon>
        <taxon>Hexapoda</taxon>
        <taxon>Insecta</taxon>
        <taxon>Pterygota</taxon>
        <taxon>Neoptera</taxon>
        <taxon>Paraneoptera</taxon>
        <taxon>Hemiptera</taxon>
        <taxon>Heteroptera</taxon>
        <taxon>Panheteroptera</taxon>
        <taxon>Cimicomorpha</taxon>
        <taxon>Miridae</taxon>
        <taxon>Mirini</taxon>
        <taxon>Apolygus</taxon>
    </lineage>
</organism>
<evidence type="ECO:0000256" key="9">
    <source>
        <dbReference type="ARBA" id="ARBA00022670"/>
    </source>
</evidence>
<evidence type="ECO:0000256" key="17">
    <source>
        <dbReference type="ARBA" id="ARBA00023145"/>
    </source>
</evidence>
<keyword evidence="17" id="KW-0865">Zymogen</keyword>
<evidence type="ECO:0000256" key="11">
    <source>
        <dbReference type="ARBA" id="ARBA00022729"/>
    </source>
</evidence>
<evidence type="ECO:0000256" key="2">
    <source>
        <dbReference type="ARBA" id="ARBA00004371"/>
    </source>
</evidence>
<dbReference type="GO" id="GO:0005764">
    <property type="term" value="C:lysosome"/>
    <property type="evidence" value="ECO:0007669"/>
    <property type="project" value="UniProtKB-SubCell"/>
</dbReference>
<evidence type="ECO:0000256" key="4">
    <source>
        <dbReference type="ARBA" id="ARBA00004613"/>
    </source>
</evidence>
<evidence type="ECO:0000256" key="19">
    <source>
        <dbReference type="ARBA" id="ARBA00023228"/>
    </source>
</evidence>
<accession>A0A8S9Y0H4</accession>
<evidence type="ECO:0000256" key="12">
    <source>
        <dbReference type="ARBA" id="ARBA00022801"/>
    </source>
</evidence>
<evidence type="ECO:0000256" key="5">
    <source>
        <dbReference type="ARBA" id="ARBA00010918"/>
    </source>
</evidence>
<dbReference type="Pfam" id="PF04389">
    <property type="entry name" value="Peptidase_M28"/>
    <property type="match status" value="1"/>
</dbReference>
<keyword evidence="8" id="KW-0121">Carboxypeptidase</keyword>
<dbReference type="InterPro" id="IPR007484">
    <property type="entry name" value="Peptidase_M28"/>
</dbReference>
<keyword evidence="19" id="KW-0458">Lysosome</keyword>
<dbReference type="Proteomes" id="UP000466442">
    <property type="component" value="Unassembled WGS sequence"/>
</dbReference>
<dbReference type="Gene3D" id="3.50.30.30">
    <property type="match status" value="1"/>
</dbReference>
<dbReference type="EMBL" id="WIXP02000002">
    <property type="protein sequence ID" value="KAF6214683.1"/>
    <property type="molecule type" value="Genomic_DNA"/>
</dbReference>
<dbReference type="GO" id="GO:0046872">
    <property type="term" value="F:metal ion binding"/>
    <property type="evidence" value="ECO:0007669"/>
    <property type="project" value="UniProtKB-KW"/>
</dbReference>
<reference evidence="25" key="1">
    <citation type="journal article" date="2021" name="Mol. Ecol. Resour.">
        <title>Apolygus lucorum genome provides insights into omnivorousness and mesophyll feeding.</title>
        <authorList>
            <person name="Liu Y."/>
            <person name="Liu H."/>
            <person name="Wang H."/>
            <person name="Huang T."/>
            <person name="Liu B."/>
            <person name="Yang B."/>
            <person name="Yin L."/>
            <person name="Li B."/>
            <person name="Zhang Y."/>
            <person name="Zhang S."/>
            <person name="Jiang F."/>
            <person name="Zhang X."/>
            <person name="Ren Y."/>
            <person name="Wang B."/>
            <person name="Wang S."/>
            <person name="Lu Y."/>
            <person name="Wu K."/>
            <person name="Fan W."/>
            <person name="Wang G."/>
        </authorList>
    </citation>
    <scope>NUCLEOTIDE SEQUENCE</scope>
    <source>
        <strain evidence="25">12Hb</strain>
    </source>
</reference>
<dbReference type="GO" id="GO:0004180">
    <property type="term" value="F:carboxypeptidase activity"/>
    <property type="evidence" value="ECO:0007669"/>
    <property type="project" value="UniProtKB-KW"/>
</dbReference>
<feature type="signal peptide" evidence="23">
    <location>
        <begin position="1"/>
        <end position="25"/>
    </location>
</feature>
<evidence type="ECO:0000256" key="21">
    <source>
        <dbReference type="ARBA" id="ARBA00033328"/>
    </source>
</evidence>
<dbReference type="GO" id="GO:0005615">
    <property type="term" value="C:extracellular space"/>
    <property type="evidence" value="ECO:0007669"/>
    <property type="project" value="TreeGrafter"/>
</dbReference>
<name>A0A8S9Y0H4_APOLU</name>
<evidence type="ECO:0000256" key="1">
    <source>
        <dbReference type="ARBA" id="ARBA00004240"/>
    </source>
</evidence>
<dbReference type="GO" id="GO:0006508">
    <property type="term" value="P:proteolysis"/>
    <property type="evidence" value="ECO:0007669"/>
    <property type="project" value="UniProtKB-KW"/>
</dbReference>
<keyword evidence="18" id="KW-0325">Glycoprotein</keyword>
<keyword evidence="9" id="KW-0645">Protease</keyword>
<dbReference type="GO" id="GO:0070573">
    <property type="term" value="F:metallodipeptidase activity"/>
    <property type="evidence" value="ECO:0007669"/>
    <property type="project" value="InterPro"/>
</dbReference>
<feature type="domain" description="Peptidase M28" evidence="24">
    <location>
        <begin position="284"/>
        <end position="469"/>
    </location>
</feature>
<evidence type="ECO:0000256" key="8">
    <source>
        <dbReference type="ARBA" id="ARBA00022645"/>
    </source>
</evidence>
<protein>
    <recommendedName>
        <fullName evidence="6">Carboxypeptidase Q</fullName>
    </recommendedName>
    <alternativeName>
        <fullName evidence="21">Plasma glutamate carboxypeptidase</fullName>
    </alternativeName>
</protein>
<comment type="caution">
    <text evidence="25">The sequence shown here is derived from an EMBL/GenBank/DDBJ whole genome shotgun (WGS) entry which is preliminary data.</text>
</comment>
<proteinExistence type="inferred from homology"/>
<dbReference type="OrthoDB" id="10013407at2759"/>
<evidence type="ECO:0000256" key="18">
    <source>
        <dbReference type="ARBA" id="ARBA00023180"/>
    </source>
</evidence>
<evidence type="ECO:0000313" key="26">
    <source>
        <dbReference type="Proteomes" id="UP000466442"/>
    </source>
</evidence>
<keyword evidence="13" id="KW-0256">Endoplasmic reticulum</keyword>
<feature type="chain" id="PRO_5035808264" description="Carboxypeptidase Q" evidence="23">
    <location>
        <begin position="26"/>
        <end position="612"/>
    </location>
</feature>
<comment type="subunit">
    <text evidence="20">Homodimer. The monomeric form is inactive while the homodimer is active.</text>
</comment>
<keyword evidence="14" id="KW-0862">Zinc</keyword>
<evidence type="ECO:0000256" key="20">
    <source>
        <dbReference type="ARBA" id="ARBA00025833"/>
    </source>
</evidence>
<dbReference type="SUPFAM" id="SSF53187">
    <property type="entry name" value="Zn-dependent exopeptidases"/>
    <property type="match status" value="1"/>
</dbReference>
<evidence type="ECO:0000259" key="24">
    <source>
        <dbReference type="Pfam" id="PF04389"/>
    </source>
</evidence>
<evidence type="ECO:0000313" key="25">
    <source>
        <dbReference type="EMBL" id="KAF6214683.1"/>
    </source>
</evidence>
<dbReference type="FunFam" id="3.50.30.30:FF:000009">
    <property type="entry name" value="Carboxypeptidase Q"/>
    <property type="match status" value="1"/>
</dbReference>
<evidence type="ECO:0000256" key="10">
    <source>
        <dbReference type="ARBA" id="ARBA00022723"/>
    </source>
</evidence>
<dbReference type="GO" id="GO:0005794">
    <property type="term" value="C:Golgi apparatus"/>
    <property type="evidence" value="ECO:0007669"/>
    <property type="project" value="UniProtKB-SubCell"/>
</dbReference>
<evidence type="ECO:0000256" key="15">
    <source>
        <dbReference type="ARBA" id="ARBA00023034"/>
    </source>
</evidence>
<evidence type="ECO:0000256" key="23">
    <source>
        <dbReference type="SAM" id="SignalP"/>
    </source>
</evidence>
<evidence type="ECO:0000256" key="13">
    <source>
        <dbReference type="ARBA" id="ARBA00022824"/>
    </source>
</evidence>
<keyword evidence="11 23" id="KW-0732">Signal</keyword>
<comment type="subcellular location">
    <subcellularLocation>
        <location evidence="1">Endoplasmic reticulum</location>
    </subcellularLocation>
    <subcellularLocation>
        <location evidence="3">Golgi apparatus</location>
    </subcellularLocation>
    <subcellularLocation>
        <location evidence="2">Lysosome</location>
    </subcellularLocation>
    <subcellularLocation>
        <location evidence="4">Secreted</location>
    </subcellularLocation>
</comment>